<dbReference type="InterPro" id="IPR029044">
    <property type="entry name" value="Nucleotide-diphossugar_trans"/>
</dbReference>
<dbReference type="PANTHER" id="PTHR22916">
    <property type="entry name" value="GLYCOSYLTRANSFERASE"/>
    <property type="match status" value="1"/>
</dbReference>
<gene>
    <name evidence="2" type="ORF">DPQ33_05660</name>
</gene>
<dbReference type="AlphaFoldDB" id="A0A7M3MH08"/>
<evidence type="ECO:0000313" key="2">
    <source>
        <dbReference type="EMBL" id="TVM18241.1"/>
    </source>
</evidence>
<dbReference type="InterPro" id="IPR001173">
    <property type="entry name" value="Glyco_trans_2-like"/>
</dbReference>
<dbReference type="SUPFAM" id="SSF53448">
    <property type="entry name" value="Nucleotide-diphospho-sugar transferases"/>
    <property type="match status" value="1"/>
</dbReference>
<evidence type="ECO:0000259" key="1">
    <source>
        <dbReference type="Pfam" id="PF00535"/>
    </source>
</evidence>
<dbReference type="CDD" id="cd00761">
    <property type="entry name" value="Glyco_tranf_GTA_type"/>
    <property type="match status" value="1"/>
</dbReference>
<dbReference type="GO" id="GO:0016758">
    <property type="term" value="F:hexosyltransferase activity"/>
    <property type="evidence" value="ECO:0007669"/>
    <property type="project" value="UniProtKB-ARBA"/>
</dbReference>
<dbReference type="PANTHER" id="PTHR22916:SF3">
    <property type="entry name" value="UDP-GLCNAC:BETAGAL BETA-1,3-N-ACETYLGLUCOSAMINYLTRANSFERASE-LIKE PROTEIN 1"/>
    <property type="match status" value="1"/>
</dbReference>
<dbReference type="Pfam" id="PF00535">
    <property type="entry name" value="Glycos_transf_2"/>
    <property type="match status" value="1"/>
</dbReference>
<comment type="caution">
    <text evidence="2">The sequence shown here is derived from an EMBL/GenBank/DDBJ whole genome shotgun (WGS) entry which is preliminary data.</text>
</comment>
<dbReference type="EMBL" id="QMIE01000004">
    <property type="protein sequence ID" value="TVM18241.1"/>
    <property type="molecule type" value="Genomic_DNA"/>
</dbReference>
<sequence length="307" mass="34869">MKVSVIIPAYNAENFLAGTIDSALTQETDFPFEVVVLDDGSSDGTRDVMDSYGGRIRSIKQSNQGVSAARNNAIRAARGEYIALLDSDDYWKPGKLQAQVDLFESRPDENIGIVDTFTEIINHKGKVIEVLDRVKRGQAFKQLLAGNAINQPSSIMFPKRVFEDVGGFDSEVDGVEDYDFCLRVSHSYAIYTLEKIYCAWVHHEENTTRNFERQHAQSLKLRRKIRRMYPDDVDEAMYRRMVARSEAYFIPWFFRGGRYGRVLSMTARMLRNNPASIRHKSMLFAGLALLGPVGKRIHKAVGRDTRG</sequence>
<reference evidence="2 3" key="1">
    <citation type="submission" date="2018-06" db="EMBL/GenBank/DDBJ databases">
        <title>Complete genome of Desulfovibrio indonesiensis P37SLT.</title>
        <authorList>
            <person name="Crispim J.S."/>
            <person name="Vidigal P.M.P."/>
            <person name="Silva L.C.F."/>
            <person name="Laguardia C.N."/>
            <person name="Araujo L.C."/>
            <person name="Dias R.S."/>
            <person name="Sousa M.P."/>
            <person name="Paula S.O."/>
            <person name="Silva C."/>
        </authorList>
    </citation>
    <scope>NUCLEOTIDE SEQUENCE [LARGE SCALE GENOMIC DNA]</scope>
    <source>
        <strain evidence="2 3">P37SLT</strain>
    </source>
</reference>
<proteinExistence type="predicted"/>
<name>A0A7M3MH08_9BACT</name>
<dbReference type="RefSeq" id="WP_144302242.1">
    <property type="nucleotide sequence ID" value="NZ_QMIE01000004.1"/>
</dbReference>
<evidence type="ECO:0000313" key="3">
    <source>
        <dbReference type="Proteomes" id="UP000448292"/>
    </source>
</evidence>
<dbReference type="OrthoDB" id="5444068at2"/>
<organism evidence="2 3">
    <name type="scientific">Oceanidesulfovibrio indonesiensis</name>
    <dbReference type="NCBI Taxonomy" id="54767"/>
    <lineage>
        <taxon>Bacteria</taxon>
        <taxon>Pseudomonadati</taxon>
        <taxon>Thermodesulfobacteriota</taxon>
        <taxon>Desulfovibrionia</taxon>
        <taxon>Desulfovibrionales</taxon>
        <taxon>Desulfovibrionaceae</taxon>
        <taxon>Oceanidesulfovibrio</taxon>
    </lineage>
</organism>
<dbReference type="Gene3D" id="3.90.550.10">
    <property type="entry name" value="Spore Coat Polysaccharide Biosynthesis Protein SpsA, Chain A"/>
    <property type="match status" value="1"/>
</dbReference>
<protein>
    <recommendedName>
        <fullName evidence="1">Glycosyltransferase 2-like domain-containing protein</fullName>
    </recommendedName>
</protein>
<keyword evidence="3" id="KW-1185">Reference proteome</keyword>
<feature type="domain" description="Glycosyltransferase 2-like" evidence="1">
    <location>
        <begin position="4"/>
        <end position="165"/>
    </location>
</feature>
<accession>A0A7M3MH08</accession>
<dbReference type="Proteomes" id="UP000448292">
    <property type="component" value="Unassembled WGS sequence"/>
</dbReference>